<accession>A0A8T0QX04</accession>
<comment type="caution">
    <text evidence="2">The sequence shown here is derived from an EMBL/GenBank/DDBJ whole genome shotgun (WGS) entry which is preliminary data.</text>
</comment>
<dbReference type="GO" id="GO:0008270">
    <property type="term" value="F:zinc ion binding"/>
    <property type="evidence" value="ECO:0007669"/>
    <property type="project" value="InterPro"/>
</dbReference>
<name>A0A8T0QX04_PANVG</name>
<protein>
    <submittedName>
        <fullName evidence="2">Uncharacterized protein</fullName>
    </submittedName>
</protein>
<dbReference type="GO" id="GO:0003676">
    <property type="term" value="F:nucleic acid binding"/>
    <property type="evidence" value="ECO:0007669"/>
    <property type="project" value="InterPro"/>
</dbReference>
<dbReference type="EMBL" id="CM029048">
    <property type="protein sequence ID" value="KAG2577509.1"/>
    <property type="molecule type" value="Genomic_DNA"/>
</dbReference>
<evidence type="ECO:0000313" key="2">
    <source>
        <dbReference type="EMBL" id="KAG2577509.1"/>
    </source>
</evidence>
<dbReference type="Proteomes" id="UP000823388">
    <property type="component" value="Chromosome 6N"/>
</dbReference>
<dbReference type="SUPFAM" id="SSF57756">
    <property type="entry name" value="Retrovirus zinc finger-like domains"/>
    <property type="match status" value="1"/>
</dbReference>
<keyword evidence="3" id="KW-1185">Reference proteome</keyword>
<dbReference type="AlphaFoldDB" id="A0A8T0QX04"/>
<reference evidence="2" key="1">
    <citation type="submission" date="2020-05" db="EMBL/GenBank/DDBJ databases">
        <title>WGS assembly of Panicum virgatum.</title>
        <authorList>
            <person name="Lovell J.T."/>
            <person name="Jenkins J."/>
            <person name="Shu S."/>
            <person name="Juenger T.E."/>
            <person name="Schmutz J."/>
        </authorList>
    </citation>
    <scope>NUCLEOTIDE SEQUENCE</scope>
    <source>
        <strain evidence="2">AP13</strain>
    </source>
</reference>
<gene>
    <name evidence="2" type="ORF">PVAP13_6NG105712</name>
</gene>
<evidence type="ECO:0000313" key="3">
    <source>
        <dbReference type="Proteomes" id="UP000823388"/>
    </source>
</evidence>
<feature type="region of interest" description="Disordered" evidence="1">
    <location>
        <begin position="27"/>
        <end position="46"/>
    </location>
</feature>
<sequence length="97" mass="11061">MWPKATHGFFMHPLLLKSTAGRRKNMMKSALEGYSSRKKSGTEEGTGRKKLECLICHQLGHHWYTCKNGNPEDIAAVEAVRVHQRKGSRKQLLVTRD</sequence>
<evidence type="ECO:0000256" key="1">
    <source>
        <dbReference type="SAM" id="MobiDB-lite"/>
    </source>
</evidence>
<proteinExistence type="predicted"/>
<organism evidence="2 3">
    <name type="scientific">Panicum virgatum</name>
    <name type="common">Blackwell switchgrass</name>
    <dbReference type="NCBI Taxonomy" id="38727"/>
    <lineage>
        <taxon>Eukaryota</taxon>
        <taxon>Viridiplantae</taxon>
        <taxon>Streptophyta</taxon>
        <taxon>Embryophyta</taxon>
        <taxon>Tracheophyta</taxon>
        <taxon>Spermatophyta</taxon>
        <taxon>Magnoliopsida</taxon>
        <taxon>Liliopsida</taxon>
        <taxon>Poales</taxon>
        <taxon>Poaceae</taxon>
        <taxon>PACMAD clade</taxon>
        <taxon>Panicoideae</taxon>
        <taxon>Panicodae</taxon>
        <taxon>Paniceae</taxon>
        <taxon>Panicinae</taxon>
        <taxon>Panicum</taxon>
        <taxon>Panicum sect. Hiantes</taxon>
    </lineage>
</organism>
<dbReference type="InterPro" id="IPR036875">
    <property type="entry name" value="Znf_CCHC_sf"/>
</dbReference>